<evidence type="ECO:0000313" key="4">
    <source>
        <dbReference type="Proteomes" id="UP000242498"/>
    </source>
</evidence>
<name>A0A285C0E2_9PROT</name>
<dbReference type="InterPro" id="IPR035919">
    <property type="entry name" value="EAL_sf"/>
</dbReference>
<feature type="domain" description="GGDEF" evidence="2">
    <location>
        <begin position="25"/>
        <end position="159"/>
    </location>
</feature>
<evidence type="ECO:0000259" key="1">
    <source>
        <dbReference type="PROSITE" id="PS50883"/>
    </source>
</evidence>
<dbReference type="SMART" id="SM00267">
    <property type="entry name" value="GGDEF"/>
    <property type="match status" value="1"/>
</dbReference>
<gene>
    <name evidence="3" type="ORF">SAMN06296273_2503</name>
</gene>
<dbReference type="PANTHER" id="PTHR33121">
    <property type="entry name" value="CYCLIC DI-GMP PHOSPHODIESTERASE PDEF"/>
    <property type="match status" value="1"/>
</dbReference>
<dbReference type="CDD" id="cd01948">
    <property type="entry name" value="EAL"/>
    <property type="match status" value="1"/>
</dbReference>
<feature type="domain" description="EAL" evidence="1">
    <location>
        <begin position="166"/>
        <end position="419"/>
    </location>
</feature>
<dbReference type="PROSITE" id="PS50883">
    <property type="entry name" value="EAL"/>
    <property type="match status" value="1"/>
</dbReference>
<dbReference type="Pfam" id="PF00563">
    <property type="entry name" value="EAL"/>
    <property type="match status" value="1"/>
</dbReference>
<organism evidence="3 4">
    <name type="scientific">Nitrosomonas ureae</name>
    <dbReference type="NCBI Taxonomy" id="44577"/>
    <lineage>
        <taxon>Bacteria</taxon>
        <taxon>Pseudomonadati</taxon>
        <taxon>Pseudomonadota</taxon>
        <taxon>Betaproteobacteria</taxon>
        <taxon>Nitrosomonadales</taxon>
        <taxon>Nitrosomonadaceae</taxon>
        <taxon>Nitrosomonas</taxon>
    </lineage>
</organism>
<evidence type="ECO:0000313" key="3">
    <source>
        <dbReference type="EMBL" id="SNX61047.1"/>
    </source>
</evidence>
<protein>
    <submittedName>
        <fullName evidence="3">EAL domain, c-di-GMP-specific phosphodiesterase class I (Or its enzymatically inactive variant)</fullName>
    </submittedName>
</protein>
<dbReference type="RefSeq" id="WP_096293805.1">
    <property type="nucleotide sequence ID" value="NZ_LT907782.1"/>
</dbReference>
<dbReference type="InterPro" id="IPR043128">
    <property type="entry name" value="Rev_trsase/Diguanyl_cyclase"/>
</dbReference>
<dbReference type="Gene3D" id="3.30.70.270">
    <property type="match status" value="1"/>
</dbReference>
<dbReference type="Proteomes" id="UP000242498">
    <property type="component" value="Chromosome I"/>
</dbReference>
<dbReference type="PROSITE" id="PS50887">
    <property type="entry name" value="GGDEF"/>
    <property type="match status" value="1"/>
</dbReference>
<dbReference type="SUPFAM" id="SSF55073">
    <property type="entry name" value="Nucleotide cyclase"/>
    <property type="match status" value="1"/>
</dbReference>
<dbReference type="Gene3D" id="3.20.20.450">
    <property type="entry name" value="EAL domain"/>
    <property type="match status" value="1"/>
</dbReference>
<dbReference type="PANTHER" id="PTHR33121:SF70">
    <property type="entry name" value="SIGNALING PROTEIN YKOW"/>
    <property type="match status" value="1"/>
</dbReference>
<dbReference type="InterPro" id="IPR001633">
    <property type="entry name" value="EAL_dom"/>
</dbReference>
<proteinExistence type="predicted"/>
<dbReference type="InterPro" id="IPR029787">
    <property type="entry name" value="Nucleotide_cyclase"/>
</dbReference>
<reference evidence="3 4" key="1">
    <citation type="submission" date="2017-08" db="EMBL/GenBank/DDBJ databases">
        <authorList>
            <person name="de Groot N.N."/>
        </authorList>
    </citation>
    <scope>NUCLEOTIDE SEQUENCE [LARGE SCALE GENOMIC DNA]</scope>
    <source>
        <strain evidence="3 4">Nm15</strain>
    </source>
</reference>
<dbReference type="InterPro" id="IPR050706">
    <property type="entry name" value="Cyclic-di-GMP_PDE-like"/>
</dbReference>
<dbReference type="GO" id="GO:0071111">
    <property type="term" value="F:cyclic-guanylate-specific phosphodiesterase activity"/>
    <property type="evidence" value="ECO:0007669"/>
    <property type="project" value="InterPro"/>
</dbReference>
<dbReference type="SMART" id="SM00052">
    <property type="entry name" value="EAL"/>
    <property type="match status" value="1"/>
</dbReference>
<dbReference type="InterPro" id="IPR000160">
    <property type="entry name" value="GGDEF_dom"/>
</dbReference>
<dbReference type="OrthoDB" id="9813903at2"/>
<accession>A0A285C0E2</accession>
<dbReference type="SUPFAM" id="SSF141868">
    <property type="entry name" value="EAL domain-like"/>
    <property type="match status" value="1"/>
</dbReference>
<dbReference type="EMBL" id="LT907782">
    <property type="protein sequence ID" value="SNX61047.1"/>
    <property type="molecule type" value="Genomic_DNA"/>
</dbReference>
<sequence length="432" mass="48222">MTILAYQHFLQQASQRLRDEYQLGRRNAVLIINFERLIELDGILGFTIVDNTLQQIAQQLRNALNPDDLVGITGRYQICCLLVDLLTDAHAMLAAHKILRILTPPFVLDRKNIILAPRLGVAVNNASGDKLDQLMCNASAAVRQAKLEQLPSKLFHAEMQDPLLFQIDLWSDLGNAIENGGLYLGYQPQIDIASGKIKSTEALLRWHHPHHGPIRTDKLIQVAEGTPLMSKLTLWVFHTALRECSEYRKAGLNAGVSINFSADDLRDPELTELVLQGLSLWNVPPEDITIELTETAVMDNQAGTLDTLCQLKDMGLKLAMDDFGTGYSSMARMLDLPLDEVKIDMVFVKHMTTHHKHDRIVDSMINLAHRLNLSVVAEGVEDVATYERLRALGCDVIQGYLIGKAMPLPELIKTVNDQFPAHCFLTASQIIA</sequence>
<dbReference type="Pfam" id="PF00990">
    <property type="entry name" value="GGDEF"/>
    <property type="match status" value="1"/>
</dbReference>
<evidence type="ECO:0000259" key="2">
    <source>
        <dbReference type="PROSITE" id="PS50887"/>
    </source>
</evidence>
<dbReference type="AlphaFoldDB" id="A0A285C0E2"/>